<comment type="similarity">
    <text evidence="3 12">Belongs to the E2F/DP family.</text>
</comment>
<dbReference type="Gene3D" id="1.10.10.10">
    <property type="entry name" value="Winged helix-like DNA-binding domain superfamily/Winged helix DNA-binding domain"/>
    <property type="match status" value="1"/>
</dbReference>
<evidence type="ECO:0000313" key="15">
    <source>
        <dbReference type="EMBL" id="RXH91102.1"/>
    </source>
</evidence>
<evidence type="ECO:0000256" key="7">
    <source>
        <dbReference type="ARBA" id="ARBA00023125"/>
    </source>
</evidence>
<dbReference type="InterPro" id="IPR032198">
    <property type="entry name" value="E2F_CC-MB"/>
</dbReference>
<dbReference type="EMBL" id="RDQH01000334">
    <property type="protein sequence ID" value="RXH91102.1"/>
    <property type="molecule type" value="Genomic_DNA"/>
</dbReference>
<dbReference type="SMART" id="SM01372">
    <property type="entry name" value="E2F_TDP"/>
    <property type="match status" value="1"/>
</dbReference>
<dbReference type="InterPro" id="IPR037241">
    <property type="entry name" value="E2F-DP_heterodim"/>
</dbReference>
<dbReference type="FunFam" id="1.10.10.10:FF:000008">
    <property type="entry name" value="E2F transcription factor 1"/>
    <property type="match status" value="1"/>
</dbReference>
<evidence type="ECO:0000259" key="14">
    <source>
        <dbReference type="SMART" id="SM01372"/>
    </source>
</evidence>
<comment type="caution">
    <text evidence="15">The sequence shown here is derived from an EMBL/GenBank/DDBJ whole genome shotgun (WGS) entry which is preliminary data.</text>
</comment>
<dbReference type="GO" id="GO:0005634">
    <property type="term" value="C:nucleus"/>
    <property type="evidence" value="ECO:0007669"/>
    <property type="project" value="UniProtKB-SubCell"/>
</dbReference>
<dbReference type="InterPro" id="IPR003316">
    <property type="entry name" value="E2F_WHTH_DNA-bd_dom"/>
</dbReference>
<dbReference type="GO" id="GO:0005667">
    <property type="term" value="C:transcription regulator complex"/>
    <property type="evidence" value="ECO:0007669"/>
    <property type="project" value="InterPro"/>
</dbReference>
<keyword evidence="13" id="KW-0175">Coiled coil</keyword>
<dbReference type="CDD" id="cd14660">
    <property type="entry name" value="E2F_DD"/>
    <property type="match status" value="1"/>
</dbReference>
<keyword evidence="16" id="KW-1185">Reference proteome</keyword>
<sequence>MEISESKPQIDSSENPRSTWDGCSVLLDINDGDRLVFSRLSAGAKLKIGNKNCSLQPLIGCPFGSFFRVENGAEGPYLARYTPSTEVNNVQEKGDGQSIDEFRDNRALVDNNKAQSLTGEDINAMRQQGATGDEIVEALIANSATFEKKTVFSQEKYRLKKQKKYAPIVLMRRPFTRSICEAYLKKYPNKIGFLRMDTLSLLLSMANVSANSDVLIVDMVGGLLTGAVAERLGGTGYVCNTYLSGSPYSMDISRIFNFGDEICKRIVRSPLADLLSVQNGIEKPASQEAESGNMEIQSNDQISSAVSMEEASLTSENVISDPIPVSTSSPVIKMSKPAKLGEKAPQEIISSWKENGFSSLIIAAPELDAWSLLKEILPLLSNSAPFAIFHQYLQPLATCMHNLQTGKMAIGLQISEPWLREYQVLPSRTHPCMQMNGFGGYTEDPNRLLRPSQFQFQLLHSHSQTQSHMSYRYSPLPPSQCLRPQLFPALAPSHGSDRRRLSGDASASLATVDARSALAKLSLRPKQEIDNDAQIGGQEAAAGPSKVMKGILPLPQSCSSAKHNGKLKVPKHTKVGTQRSTADFCNGLGPAQAIGCRFDNSLGLLTKKFIKLIYEAKDRTLDLNRTAEVLEVQKRRIYDITNVLEGINLVEKTSKNHIRWKGYDGPTPCELDDHVSRLKDEVESLFEEECRLDDAIREKQELLRALEQDEKYLFLTEEDISSLHCFQNQTLIAIKAPQASYIEVVDPDEDISFQQRQFRMIVKSTIGPIDVYLLSKYQCQLESIVLKKAKLAGSSSCNRSDYCNAEDGGMSSCHQGEKNTCETLRLPSSEASSGIQKIIPSHFDASFSSMPMMIIGLDQNLMLALQIYGRIRHGPKAKTSFKTVLRRVAQRWAMNIDRSVDGISYCWKVLIMCGEDAN</sequence>
<evidence type="ECO:0000256" key="8">
    <source>
        <dbReference type="ARBA" id="ARBA00023163"/>
    </source>
</evidence>
<evidence type="ECO:0000256" key="13">
    <source>
        <dbReference type="SAM" id="Coils"/>
    </source>
</evidence>
<evidence type="ECO:0000256" key="4">
    <source>
        <dbReference type="ARBA" id="ARBA00021704"/>
    </source>
</evidence>
<evidence type="ECO:0000256" key="1">
    <source>
        <dbReference type="ARBA" id="ARBA00004123"/>
    </source>
</evidence>
<dbReference type="GO" id="GO:0003677">
    <property type="term" value="F:DNA binding"/>
    <property type="evidence" value="ECO:0007669"/>
    <property type="project" value="UniProtKB-KW"/>
</dbReference>
<evidence type="ECO:0000256" key="6">
    <source>
        <dbReference type="ARBA" id="ARBA00023015"/>
    </source>
</evidence>
<dbReference type="InterPro" id="IPR036388">
    <property type="entry name" value="WH-like_DNA-bd_sf"/>
</dbReference>
<dbReference type="Gene3D" id="6.10.250.540">
    <property type="match status" value="1"/>
</dbReference>
<keyword evidence="6 12" id="KW-0805">Transcription regulation</keyword>
<feature type="domain" description="E2F/DP family winged-helix DNA-binding" evidence="14">
    <location>
        <begin position="597"/>
        <end position="662"/>
    </location>
</feature>
<organism evidence="15 16">
    <name type="scientific">Malus domestica</name>
    <name type="common">Apple</name>
    <name type="synonym">Pyrus malus</name>
    <dbReference type="NCBI Taxonomy" id="3750"/>
    <lineage>
        <taxon>Eukaryota</taxon>
        <taxon>Viridiplantae</taxon>
        <taxon>Streptophyta</taxon>
        <taxon>Embryophyta</taxon>
        <taxon>Tracheophyta</taxon>
        <taxon>Spermatophyta</taxon>
        <taxon>Magnoliopsida</taxon>
        <taxon>eudicotyledons</taxon>
        <taxon>Gunneridae</taxon>
        <taxon>Pentapetalae</taxon>
        <taxon>rosids</taxon>
        <taxon>fabids</taxon>
        <taxon>Rosales</taxon>
        <taxon>Rosaceae</taxon>
        <taxon>Amygdaloideae</taxon>
        <taxon>Maleae</taxon>
        <taxon>Malus</taxon>
    </lineage>
</organism>
<evidence type="ECO:0000256" key="3">
    <source>
        <dbReference type="ARBA" id="ARBA00010940"/>
    </source>
</evidence>
<evidence type="ECO:0000256" key="10">
    <source>
        <dbReference type="ARBA" id="ARBA00023306"/>
    </source>
</evidence>
<reference evidence="15 16" key="1">
    <citation type="submission" date="2018-10" db="EMBL/GenBank/DDBJ databases">
        <title>A high-quality apple genome assembly.</title>
        <authorList>
            <person name="Hu J."/>
        </authorList>
    </citation>
    <scope>NUCLEOTIDE SEQUENCE [LARGE SCALE GENOMIC DNA]</scope>
    <source>
        <strain evidence="16">cv. HFTH1</strain>
        <tissue evidence="15">Young leaf</tissue>
    </source>
</reference>
<dbReference type="GO" id="GO:0046983">
    <property type="term" value="F:protein dimerization activity"/>
    <property type="evidence" value="ECO:0007669"/>
    <property type="project" value="InterPro"/>
</dbReference>
<dbReference type="GO" id="GO:0006355">
    <property type="term" value="P:regulation of DNA-templated transcription"/>
    <property type="evidence" value="ECO:0007669"/>
    <property type="project" value="InterPro"/>
</dbReference>
<comment type="similarity">
    <text evidence="2">Belongs to the TRM6/GCD10 family.</text>
</comment>
<evidence type="ECO:0000256" key="11">
    <source>
        <dbReference type="ARBA" id="ARBA00032319"/>
    </source>
</evidence>
<gene>
    <name evidence="15" type="ORF">DVH24_020125</name>
</gene>
<dbReference type="AlphaFoldDB" id="A0A498JBD5"/>
<evidence type="ECO:0000256" key="12">
    <source>
        <dbReference type="RuleBase" id="RU003796"/>
    </source>
</evidence>
<dbReference type="PANTHER" id="PTHR12945:SF0">
    <property type="entry name" value="TRNA (ADENINE(58)-N(1))-METHYLTRANSFERASE NON-CATALYTIC SUBUNIT TRM6"/>
    <property type="match status" value="1"/>
</dbReference>
<dbReference type="SUPFAM" id="SSF144074">
    <property type="entry name" value="E2F-DP heterodimerization region"/>
    <property type="match status" value="1"/>
</dbReference>
<comment type="subcellular location">
    <subcellularLocation>
        <location evidence="1 12">Nucleus</location>
    </subcellularLocation>
</comment>
<dbReference type="SUPFAM" id="SSF46785">
    <property type="entry name" value="Winged helix' DNA-binding domain"/>
    <property type="match status" value="1"/>
</dbReference>
<dbReference type="GO" id="GO:0030488">
    <property type="term" value="P:tRNA methylation"/>
    <property type="evidence" value="ECO:0007669"/>
    <property type="project" value="InterPro"/>
</dbReference>
<keyword evidence="8 12" id="KW-0804">Transcription</keyword>
<name>A0A498JBD5_MALDO</name>
<keyword evidence="10" id="KW-0131">Cell cycle</keyword>
<accession>A0A498JBD5</accession>
<keyword evidence="9 12" id="KW-0539">Nucleus</keyword>
<dbReference type="Pfam" id="PF16421">
    <property type="entry name" value="E2F_CC-MB"/>
    <property type="match status" value="1"/>
</dbReference>
<evidence type="ECO:0000256" key="9">
    <source>
        <dbReference type="ARBA" id="ARBA00023242"/>
    </source>
</evidence>
<evidence type="ECO:0000256" key="5">
    <source>
        <dbReference type="ARBA" id="ARBA00022694"/>
    </source>
</evidence>
<evidence type="ECO:0000256" key="2">
    <source>
        <dbReference type="ARBA" id="ARBA00008320"/>
    </source>
</evidence>
<dbReference type="GO" id="GO:0031515">
    <property type="term" value="C:tRNA (m1A) methyltransferase complex"/>
    <property type="evidence" value="ECO:0007669"/>
    <property type="project" value="InterPro"/>
</dbReference>
<keyword evidence="5" id="KW-0819">tRNA processing</keyword>
<dbReference type="InterPro" id="IPR036390">
    <property type="entry name" value="WH_DNA-bd_sf"/>
</dbReference>
<dbReference type="STRING" id="3750.A0A498JBD5"/>
<proteinExistence type="inferred from homology"/>
<dbReference type="InterPro" id="IPR017423">
    <property type="entry name" value="TRM6"/>
</dbReference>
<keyword evidence="7 12" id="KW-0238">DNA-binding</keyword>
<dbReference type="Pfam" id="PF04189">
    <property type="entry name" value="Gcd10p"/>
    <property type="match status" value="1"/>
</dbReference>
<protein>
    <recommendedName>
        <fullName evidence="4">tRNA (adenine(58)-N(1))-methyltransferase non-catalytic subunit TRM6</fullName>
    </recommendedName>
    <alternativeName>
        <fullName evidence="11">tRNA(m1A58)-methyltransferase subunit TRM6</fullName>
    </alternativeName>
</protein>
<feature type="coiled-coil region" evidence="13">
    <location>
        <begin position="685"/>
        <end position="712"/>
    </location>
</feature>
<dbReference type="Pfam" id="PF02319">
    <property type="entry name" value="WHD_E2F_TDP"/>
    <property type="match status" value="1"/>
</dbReference>
<evidence type="ECO:0000313" key="16">
    <source>
        <dbReference type="Proteomes" id="UP000290289"/>
    </source>
</evidence>
<dbReference type="PANTHER" id="PTHR12945">
    <property type="entry name" value="TRANSLATION INITIATION FACTOR EIF3-RELATED"/>
    <property type="match status" value="1"/>
</dbReference>
<dbReference type="Proteomes" id="UP000290289">
    <property type="component" value="Chromosome 8"/>
</dbReference>